<keyword evidence="3" id="KW-1185">Reference proteome</keyword>
<keyword evidence="1" id="KW-0175">Coiled coil</keyword>
<feature type="coiled-coil region" evidence="1">
    <location>
        <begin position="16"/>
        <end position="46"/>
    </location>
</feature>
<protein>
    <submittedName>
        <fullName evidence="2">Uncharacterized protein</fullName>
    </submittedName>
</protein>
<reference evidence="2" key="1">
    <citation type="submission" date="2007-06" db="EMBL/GenBank/DDBJ databases">
        <authorList>
            <person name="Fulton L."/>
            <person name="Clifton S."/>
            <person name="Fulton B."/>
            <person name="Xu J."/>
            <person name="Minx P."/>
            <person name="Pepin K.H."/>
            <person name="Johnson M."/>
            <person name="Thiruvilangam P."/>
            <person name="Bhonagiri V."/>
            <person name="Nash W.E."/>
            <person name="Mardis E.R."/>
            <person name="Wilson R.K."/>
        </authorList>
    </citation>
    <scope>NUCLEOTIDE SEQUENCE [LARGE SCALE GENOMIC DNA]</scope>
    <source>
        <strain evidence="2">ATCC 8492</strain>
    </source>
</reference>
<organism evidence="2 3">
    <name type="scientific">Bacteroides uniformis (strain ATCC 8492 / DSM 6597 / CCUG 4942 / CIP 103695 / JCM 5828 / KCTC 5204 / NCTC 13054 / VPI 0061)</name>
    <dbReference type="NCBI Taxonomy" id="411479"/>
    <lineage>
        <taxon>Bacteria</taxon>
        <taxon>Pseudomonadati</taxon>
        <taxon>Bacteroidota</taxon>
        <taxon>Bacteroidia</taxon>
        <taxon>Bacteroidales</taxon>
        <taxon>Bacteroidaceae</taxon>
        <taxon>Bacteroides</taxon>
    </lineage>
</organism>
<dbReference type="EMBL" id="AAYH02000048">
    <property type="protein sequence ID" value="EDO52264.1"/>
    <property type="molecule type" value="Genomic_DNA"/>
</dbReference>
<sequence length="74" mass="8823">MFSVTFPISLSGFNLITKLQKKARKKRNKRRRIKKQGKECKKAKARIALIFNKQNVNLGQKATKSYIFFLRMFW</sequence>
<evidence type="ECO:0000313" key="2">
    <source>
        <dbReference type="EMBL" id="EDO52264.1"/>
    </source>
</evidence>
<accession>A0ABC9N6G4</accession>
<name>A0ABC9N6G4_BACUC</name>
<proteinExistence type="predicted"/>
<evidence type="ECO:0000313" key="3">
    <source>
        <dbReference type="Proteomes" id="UP000004110"/>
    </source>
</evidence>
<reference evidence="2" key="2">
    <citation type="submission" date="2013-11" db="EMBL/GenBank/DDBJ databases">
        <title>Draft genome sequence of Bacteroides uniformis (ATCC 8492).</title>
        <authorList>
            <person name="Sudarsanam P."/>
            <person name="Ley R."/>
            <person name="Guruge J."/>
            <person name="Turnbaugh P.J."/>
            <person name="Mahowald M."/>
            <person name="Liep D."/>
            <person name="Gordon J."/>
        </authorList>
    </citation>
    <scope>NUCLEOTIDE SEQUENCE</scope>
    <source>
        <strain evidence="2">ATCC 8492</strain>
    </source>
</reference>
<evidence type="ECO:0000256" key="1">
    <source>
        <dbReference type="SAM" id="Coils"/>
    </source>
</evidence>
<dbReference type="AlphaFoldDB" id="A0ABC9N6G4"/>
<gene>
    <name evidence="2" type="ORF">BACUNI_03876</name>
</gene>
<comment type="caution">
    <text evidence="2">The sequence shown here is derived from an EMBL/GenBank/DDBJ whole genome shotgun (WGS) entry which is preliminary data.</text>
</comment>
<dbReference type="Proteomes" id="UP000004110">
    <property type="component" value="Unassembled WGS sequence"/>
</dbReference>